<reference evidence="2 3" key="1">
    <citation type="submission" date="2018-07" db="EMBL/GenBank/DDBJ databases">
        <title>Genomic Encyclopedia of Type Strains, Phase IV (KMG-IV): sequencing the most valuable type-strain genomes for metagenomic binning, comparative biology and taxonomic classification.</title>
        <authorList>
            <person name="Goeker M."/>
        </authorList>
    </citation>
    <scope>NUCLEOTIDE SEQUENCE [LARGE SCALE GENOMIC DNA]</scope>
    <source>
        <strain evidence="2 3">DSM 27016</strain>
    </source>
</reference>
<sequence length="534" mass="61611">MAMRTITLKLHKPGKRKSGIIDEAMTNYTLAYQFLLDKAYGQIDEMQKKYRDARGNYRASNIQKWVDKDISKELNRFGVECFKDSLKMDFGMTMASYLRLREIQNDAGYPVAYLDPCASEERYSLIMRQLTEGKKTLEECEKDIDKLSDKTSLLKPVFFCRYALNRDYCLLYDAENNRYFAKFYMMNVKSNDRAVTNTNKERKLQYIHKSEEIYVGTGRPERFILVPLSFGRWQEEYLKRAVNNPGILKTARLMKRKNEYFLSISVDIGCMQRIKPASYMGVARGIKHAVNYTVVNLKGDVLDSGSINGDVRHEKTGDIIPGDIHKIANAIEGIVLKNSCQLIMHTFTNKGDKLQWVDSEGLGHVPAMNCRSYNKLCEILKYKLVHKGFSPPVQTSPVGLFYTCPECGLNSLGNRLSESMFICIACGTAMDIEQLGSINLSRRLIKYNKAGIEVKLERTESGIKFINEDLDLDFTPSDPLNCIEEFKNEIKRIIEDFYRNIPKKQKDRDFNKKYGIIKRIDRAEDFIKLIKIVE</sequence>
<evidence type="ECO:0000313" key="2">
    <source>
        <dbReference type="EMBL" id="RCX09626.1"/>
    </source>
</evidence>
<evidence type="ECO:0000256" key="1">
    <source>
        <dbReference type="SAM" id="Coils"/>
    </source>
</evidence>
<proteinExistence type="predicted"/>
<protein>
    <submittedName>
        <fullName evidence="2">Putative transposase</fullName>
    </submittedName>
</protein>
<dbReference type="EMBL" id="QPJT01000034">
    <property type="protein sequence ID" value="RCX09626.1"/>
    <property type="molecule type" value="Genomic_DNA"/>
</dbReference>
<dbReference type="Proteomes" id="UP000253034">
    <property type="component" value="Unassembled WGS sequence"/>
</dbReference>
<gene>
    <name evidence="2" type="ORF">DFR58_13430</name>
</gene>
<dbReference type="AlphaFoldDB" id="A0A369AMX3"/>
<feature type="coiled-coil region" evidence="1">
    <location>
        <begin position="36"/>
        <end position="63"/>
    </location>
</feature>
<keyword evidence="3" id="KW-1185">Reference proteome</keyword>
<name>A0A369AMX3_9FIRM</name>
<accession>A0A369AMX3</accession>
<comment type="caution">
    <text evidence="2">The sequence shown here is derived from an EMBL/GenBank/DDBJ whole genome shotgun (WGS) entry which is preliminary data.</text>
</comment>
<organism evidence="2 3">
    <name type="scientific">Anaerobacterium chartisolvens</name>
    <dbReference type="NCBI Taxonomy" id="1297424"/>
    <lineage>
        <taxon>Bacteria</taxon>
        <taxon>Bacillati</taxon>
        <taxon>Bacillota</taxon>
        <taxon>Clostridia</taxon>
        <taxon>Eubacteriales</taxon>
        <taxon>Oscillospiraceae</taxon>
        <taxon>Anaerobacterium</taxon>
    </lineage>
</organism>
<keyword evidence="1" id="KW-0175">Coiled coil</keyword>
<evidence type="ECO:0000313" key="3">
    <source>
        <dbReference type="Proteomes" id="UP000253034"/>
    </source>
</evidence>
<dbReference type="RefSeq" id="WP_114299787.1">
    <property type="nucleotide sequence ID" value="NZ_QPJT01000034.1"/>
</dbReference>
<dbReference type="OrthoDB" id="1736677at2"/>